<evidence type="ECO:0000313" key="2">
    <source>
        <dbReference type="EMBL" id="MEP0864189.1"/>
    </source>
</evidence>
<feature type="transmembrane region" description="Helical" evidence="1">
    <location>
        <begin position="7"/>
        <end position="28"/>
    </location>
</feature>
<protein>
    <submittedName>
        <fullName evidence="2">DUF3352 domain-containing protein</fullName>
    </submittedName>
</protein>
<gene>
    <name evidence="2" type="ORF">NDI37_06885</name>
</gene>
<sequence>MKQRSFFYALAAGVLVLLLIGAGGFYWLRSPSPLALMSGGQMTPSAAMFVPKQAPVMVSLLVNPDRLEEGFRQAVDRSGNRGRSRVELDQVKQSLLANTDLDYQKDIQPWLGDEITFSVTSLDFDRTSQNGEQRGLLLIATSKNPQRSNEFVDLFWQKQSSEGASLEFEQYKGVKLIYTQGKEKSVASAVVGDRFVLFANNPKVLRAAINNVQAPDLSLSEDPAYQKALENITGSKIGLTYVNLPRLAKLLGNKSESSITQKYETLAIALEINRQGLLAQTALQGTAGSDTTMAPTVSQAVGALQYLPEQIAIAAAGTHLDQWRELSSTQKSDDTLSQLINQPLADLQTRWGIDVKQDIFSWVQGEYALGILPRSDRNPDWIFVAESAENTAEAGINHLDDVAKQQGLSVSSFTLENHPIFAWTKLTTVPPSKESKEQNSVRLEAKVQGVRASIGKYEIFTTSIEAMDQALKAPENSLLKSDNFQTNIASLPQPNNGYLYLDWASSQPILERQLPIVRVVELFAKPLFNQLNSLTFSSYGTDAGVQRSKVFFRLGADTKG</sequence>
<keyword evidence="1" id="KW-0812">Transmembrane</keyword>
<keyword evidence="1" id="KW-0472">Membrane</keyword>
<name>A0ABV0JMD5_9CYAN</name>
<keyword evidence="1" id="KW-1133">Transmembrane helix</keyword>
<accession>A0ABV0JMD5</accession>
<dbReference type="RefSeq" id="WP_190428300.1">
    <property type="nucleotide sequence ID" value="NZ_JAMPKK010000010.1"/>
</dbReference>
<dbReference type="Pfam" id="PF11832">
    <property type="entry name" value="DUF3352"/>
    <property type="match status" value="1"/>
</dbReference>
<keyword evidence="3" id="KW-1185">Reference proteome</keyword>
<dbReference type="EMBL" id="JAMPKK010000010">
    <property type="protein sequence ID" value="MEP0864189.1"/>
    <property type="molecule type" value="Genomic_DNA"/>
</dbReference>
<evidence type="ECO:0000256" key="1">
    <source>
        <dbReference type="SAM" id="Phobius"/>
    </source>
</evidence>
<evidence type="ECO:0000313" key="3">
    <source>
        <dbReference type="Proteomes" id="UP001442494"/>
    </source>
</evidence>
<organism evidence="2 3">
    <name type="scientific">Funiculus sociatus GB2-A5</name>
    <dbReference type="NCBI Taxonomy" id="2933946"/>
    <lineage>
        <taxon>Bacteria</taxon>
        <taxon>Bacillati</taxon>
        <taxon>Cyanobacteriota</taxon>
        <taxon>Cyanophyceae</taxon>
        <taxon>Coleofasciculales</taxon>
        <taxon>Coleofasciculaceae</taxon>
        <taxon>Funiculus</taxon>
    </lineage>
</organism>
<dbReference type="InterPro" id="IPR021787">
    <property type="entry name" value="DUF3352"/>
</dbReference>
<reference evidence="2 3" key="1">
    <citation type="submission" date="2022-04" db="EMBL/GenBank/DDBJ databases">
        <title>Positive selection, recombination, and allopatry shape intraspecific diversity of widespread and dominant cyanobacteria.</title>
        <authorList>
            <person name="Wei J."/>
            <person name="Shu W."/>
            <person name="Hu C."/>
        </authorList>
    </citation>
    <scope>NUCLEOTIDE SEQUENCE [LARGE SCALE GENOMIC DNA]</scope>
    <source>
        <strain evidence="2 3">GB2-A5</strain>
    </source>
</reference>
<dbReference type="Proteomes" id="UP001442494">
    <property type="component" value="Unassembled WGS sequence"/>
</dbReference>
<comment type="caution">
    <text evidence="2">The sequence shown here is derived from an EMBL/GenBank/DDBJ whole genome shotgun (WGS) entry which is preliminary data.</text>
</comment>
<proteinExistence type="predicted"/>